<dbReference type="AlphaFoldDB" id="A0A2N0PSS7"/>
<evidence type="ECO:0000256" key="1">
    <source>
        <dbReference type="SAM" id="Phobius"/>
    </source>
</evidence>
<organism evidence="2 3">
    <name type="scientific">Rhizophagus irregularis</name>
    <dbReference type="NCBI Taxonomy" id="588596"/>
    <lineage>
        <taxon>Eukaryota</taxon>
        <taxon>Fungi</taxon>
        <taxon>Fungi incertae sedis</taxon>
        <taxon>Mucoromycota</taxon>
        <taxon>Glomeromycotina</taxon>
        <taxon>Glomeromycetes</taxon>
        <taxon>Glomerales</taxon>
        <taxon>Glomeraceae</taxon>
        <taxon>Rhizophagus</taxon>
    </lineage>
</organism>
<reference evidence="2 3" key="2">
    <citation type="submission" date="2017-09" db="EMBL/GenBank/DDBJ databases">
        <title>Extensive intraspecific genome diversity in a model arbuscular mycorrhizal fungus.</title>
        <authorList>
            <person name="Chen E.C."/>
            <person name="Morin E."/>
            <person name="Beaudet D."/>
            <person name="Noel J."/>
            <person name="Ndikumana S."/>
            <person name="Charron P."/>
            <person name="St-Onge C."/>
            <person name="Giorgi J."/>
            <person name="Grigoriev I.V."/>
            <person name="Roux C."/>
            <person name="Martin F.M."/>
            <person name="Corradi N."/>
        </authorList>
    </citation>
    <scope>NUCLEOTIDE SEQUENCE [LARGE SCALE GENOMIC DNA]</scope>
    <source>
        <strain evidence="2 3">A5</strain>
    </source>
</reference>
<accession>A0A2N0PSS7</accession>
<evidence type="ECO:0000313" key="2">
    <source>
        <dbReference type="EMBL" id="PKC09893.1"/>
    </source>
</evidence>
<sequence length="250" mass="29098">MIGHNRTFGIPIYAIGIITALMVIPDNTIVDLRTDDKILTWLIEYSNIGSNRRELDDPCYIFLNCINTVLELKNFLLLINEKKENDMAVLKSVKLPALKKELIRCKHSIKEVVVKYSNIAVDEYALRWNYNLIEGAYRKCFKAISNNINRIDLILLDHVKDCFVECNGANVMIDWKETFRLINNEISTKRNVTNRIDASIRSFRVKNFLKILPTYERLYERKVWGIQNTKCPRCIVEIRVGSVRSEILSP</sequence>
<dbReference type="VEuPathDB" id="FungiDB:RhiirFUN_004111"/>
<dbReference type="Proteomes" id="UP000232722">
    <property type="component" value="Unassembled WGS sequence"/>
</dbReference>
<dbReference type="EMBL" id="LLXJ01000424">
    <property type="protein sequence ID" value="PKC09893.1"/>
    <property type="molecule type" value="Genomic_DNA"/>
</dbReference>
<keyword evidence="1" id="KW-0472">Membrane</keyword>
<gene>
    <name evidence="2" type="ORF">RhiirA5_415065</name>
</gene>
<protein>
    <submittedName>
        <fullName evidence="2">Uncharacterized protein</fullName>
    </submittedName>
</protein>
<dbReference type="VEuPathDB" id="FungiDB:RhiirA1_475113"/>
<reference evidence="2 3" key="1">
    <citation type="submission" date="2016-04" db="EMBL/GenBank/DDBJ databases">
        <title>Genome analyses suggest a sexual origin of heterokaryosis in a supposedly ancient asexual fungus.</title>
        <authorList>
            <person name="Ropars J."/>
            <person name="Sedzielewska K."/>
            <person name="Noel J."/>
            <person name="Charron P."/>
            <person name="Farinelli L."/>
            <person name="Marton T."/>
            <person name="Kruger M."/>
            <person name="Pelin A."/>
            <person name="Brachmann A."/>
            <person name="Corradi N."/>
        </authorList>
    </citation>
    <scope>NUCLEOTIDE SEQUENCE [LARGE SCALE GENOMIC DNA]</scope>
    <source>
        <strain evidence="2 3">A5</strain>
    </source>
</reference>
<dbReference type="VEuPathDB" id="FungiDB:FUN_009056"/>
<keyword evidence="1" id="KW-1133">Transmembrane helix</keyword>
<name>A0A2N0PSS7_9GLOM</name>
<comment type="caution">
    <text evidence="2">The sequence shown here is derived from an EMBL/GenBank/DDBJ whole genome shotgun (WGS) entry which is preliminary data.</text>
</comment>
<feature type="transmembrane region" description="Helical" evidence="1">
    <location>
        <begin position="7"/>
        <end position="24"/>
    </location>
</feature>
<keyword evidence="1" id="KW-0812">Transmembrane</keyword>
<proteinExistence type="predicted"/>
<evidence type="ECO:0000313" key="3">
    <source>
        <dbReference type="Proteomes" id="UP000232722"/>
    </source>
</evidence>